<evidence type="ECO:0000256" key="3">
    <source>
        <dbReference type="RuleBase" id="RU364133"/>
    </source>
</evidence>
<keyword evidence="3" id="KW-0408">Iron</keyword>
<evidence type="ECO:0000256" key="4">
    <source>
        <dbReference type="SAM" id="MobiDB-lite"/>
    </source>
</evidence>
<evidence type="ECO:0000313" key="5">
    <source>
        <dbReference type="EMBL" id="KAK6732989.1"/>
    </source>
</evidence>
<feature type="region of interest" description="Disordered" evidence="4">
    <location>
        <begin position="296"/>
        <end position="322"/>
    </location>
</feature>
<evidence type="ECO:0000256" key="1">
    <source>
        <dbReference type="ARBA" id="ARBA00006179"/>
    </source>
</evidence>
<name>A0ABR1C5B1_NECAM</name>
<reference evidence="5 6" key="1">
    <citation type="submission" date="2023-08" db="EMBL/GenBank/DDBJ databases">
        <title>A Necator americanus chromosomal reference genome.</title>
        <authorList>
            <person name="Ilik V."/>
            <person name="Petrzelkova K.J."/>
            <person name="Pardy F."/>
            <person name="Fuh T."/>
            <person name="Niatou-Singa F.S."/>
            <person name="Gouil Q."/>
            <person name="Baker L."/>
            <person name="Ritchie M.E."/>
            <person name="Jex A.R."/>
            <person name="Gazzola D."/>
            <person name="Li H."/>
            <person name="Toshio Fujiwara R."/>
            <person name="Zhan B."/>
            <person name="Aroian R.V."/>
            <person name="Pafco B."/>
            <person name="Schwarz E.M."/>
        </authorList>
    </citation>
    <scope>NUCLEOTIDE SEQUENCE [LARGE SCALE GENOMIC DNA]</scope>
    <source>
        <strain evidence="5 6">Aroian</strain>
        <tissue evidence="5">Whole animal</tissue>
    </source>
</reference>
<comment type="caution">
    <text evidence="5">The sequence shown here is derived from an EMBL/GenBank/DDBJ whole genome shotgun (WGS) entry which is preliminary data.</text>
</comment>
<organism evidence="5 6">
    <name type="scientific">Necator americanus</name>
    <name type="common">Human hookworm</name>
    <dbReference type="NCBI Taxonomy" id="51031"/>
    <lineage>
        <taxon>Eukaryota</taxon>
        <taxon>Metazoa</taxon>
        <taxon>Ecdysozoa</taxon>
        <taxon>Nematoda</taxon>
        <taxon>Chromadorea</taxon>
        <taxon>Rhabditida</taxon>
        <taxon>Rhabditina</taxon>
        <taxon>Rhabditomorpha</taxon>
        <taxon>Strongyloidea</taxon>
        <taxon>Ancylostomatidae</taxon>
        <taxon>Bunostominae</taxon>
        <taxon>Necator</taxon>
    </lineage>
</organism>
<dbReference type="NCBIfam" id="TIGR00272">
    <property type="entry name" value="DPH2"/>
    <property type="match status" value="1"/>
</dbReference>
<keyword evidence="3" id="KW-0479">Metal-binding</keyword>
<dbReference type="InterPro" id="IPR010014">
    <property type="entry name" value="DHP2"/>
</dbReference>
<dbReference type="SFLD" id="SFLDS00032">
    <property type="entry name" value="Radical_SAM_3-amino-3-carboxyp"/>
    <property type="match status" value="1"/>
</dbReference>
<gene>
    <name evidence="5" type="primary">Necator_chrII.g4810</name>
    <name evidence="5" type="ORF">RB195_017018</name>
</gene>
<dbReference type="NCBIfam" id="TIGR00322">
    <property type="entry name" value="diphth2_R"/>
    <property type="match status" value="1"/>
</dbReference>
<comment type="similarity">
    <text evidence="1 3">Belongs to the DPH1/DPH2 family. DPH2 subfamily.</text>
</comment>
<evidence type="ECO:0000256" key="2">
    <source>
        <dbReference type="ARBA" id="ARBA00021914"/>
    </source>
</evidence>
<dbReference type="Pfam" id="PF01866">
    <property type="entry name" value="Diphthamide_syn"/>
    <property type="match status" value="1"/>
</dbReference>
<protein>
    <recommendedName>
        <fullName evidence="2 3">2-(3-amino-3-carboxypropyl)histidine synthase subunit 2</fullName>
    </recommendedName>
</protein>
<dbReference type="PANTHER" id="PTHR10762">
    <property type="entry name" value="DIPHTHAMIDE BIOSYNTHESIS PROTEIN"/>
    <property type="match status" value="1"/>
</dbReference>
<dbReference type="PANTHER" id="PTHR10762:SF2">
    <property type="entry name" value="2-(3-AMINO-3-CARBOXYPROPYL)HISTIDINE SYNTHASE SUBUNIT 2"/>
    <property type="match status" value="1"/>
</dbReference>
<dbReference type="Proteomes" id="UP001303046">
    <property type="component" value="Unassembled WGS sequence"/>
</dbReference>
<dbReference type="InterPro" id="IPR042263">
    <property type="entry name" value="DPH1/DPH2_1"/>
</dbReference>
<sequence length="322" mass="36158">MTDGGASVAQFYSNHTPKNHPDDNNGNSSDRIIDLLKDFKNDELEKFFRLDETVRWIVENGYKRVALQLPDNFLPRAYHIAKFIESEADVKTFVLADTSYRSCCVDEVAASHASCDAIIHYGDACLSALTENIPVKFVFGSFPVDLSGFEQVESYLNASDDIDVLLLTDACYSNNLDGLGKIAEKYIRPGRLFRAVVVDPSDKNACSSDENLILTLGRLLDPEFCKASSVFVCFVGDPASPLIPLWLMTYPQCSSLLIFDPQTSTFEEHKYSKVTTRELQLRRVAAMKRDETVKANKGIKVRTEDRRSAPRARTKRMTNDLV</sequence>
<comment type="pathway">
    <text evidence="3">Protein modification; peptidyl-diphthamide biosynthesis.</text>
</comment>
<comment type="function">
    <text evidence="3">Required for the first step of diphthamide biosynthesis, a post-translational modification of histidine which occurs in elongation factor 2. DPH1 and DPH2 transfer a 3-amino-3-carboxypropyl (ACP) group from S-adenosyl-L-methionine (SAM) to a histidine residue, the reaction is assisted by a reduction system comprising DPH3 and a NADH-dependent reductase. Facilitates the reduction of the catalytic iron-sulfur cluster found in the DPH1 subunit.</text>
</comment>
<keyword evidence="6" id="KW-1185">Reference proteome</keyword>
<evidence type="ECO:0000313" key="6">
    <source>
        <dbReference type="Proteomes" id="UP001303046"/>
    </source>
</evidence>
<dbReference type="Gene3D" id="3.40.50.11840">
    <property type="entry name" value="Diphthamide synthesis DPH1/DPH2 domain 1"/>
    <property type="match status" value="1"/>
</dbReference>
<dbReference type="EMBL" id="JAVFWL010000002">
    <property type="protein sequence ID" value="KAK6732989.1"/>
    <property type="molecule type" value="Genomic_DNA"/>
</dbReference>
<dbReference type="InterPro" id="IPR016435">
    <property type="entry name" value="DPH1/DPH2"/>
</dbReference>
<proteinExistence type="inferred from homology"/>
<accession>A0ABR1C5B1</accession>
<keyword evidence="3" id="KW-0411">Iron-sulfur</keyword>